<evidence type="ECO:0000313" key="6">
    <source>
        <dbReference type="EMBL" id="CAD8262774.1"/>
    </source>
</evidence>
<dbReference type="EMBL" id="HBEA01016087">
    <property type="protein sequence ID" value="CAD8262774.1"/>
    <property type="molecule type" value="Transcribed_RNA"/>
</dbReference>
<accession>A0A7R9UDL4</accession>
<dbReference type="GO" id="GO:0005634">
    <property type="term" value="C:nucleus"/>
    <property type="evidence" value="ECO:0007669"/>
    <property type="project" value="UniProtKB-SubCell"/>
</dbReference>
<reference evidence="6" key="1">
    <citation type="submission" date="2021-01" db="EMBL/GenBank/DDBJ databases">
        <authorList>
            <person name="Corre E."/>
            <person name="Pelletier E."/>
            <person name="Niang G."/>
            <person name="Scheremetjew M."/>
            <person name="Finn R."/>
            <person name="Kale V."/>
            <person name="Holt S."/>
            <person name="Cochrane G."/>
            <person name="Meng A."/>
            <person name="Brown T."/>
            <person name="Cohen L."/>
        </authorList>
    </citation>
    <scope>NUCLEOTIDE SEQUENCE</scope>
    <source>
        <strain evidence="6">CCMP2078</strain>
    </source>
</reference>
<keyword evidence="3" id="KW-0963">Cytoplasm</keyword>
<gene>
    <name evidence="6" type="ORF">PPYR1160_LOCUS12276</name>
</gene>
<evidence type="ECO:0000256" key="2">
    <source>
        <dbReference type="ARBA" id="ARBA00004496"/>
    </source>
</evidence>
<organism evidence="6">
    <name type="scientific">Pinguiococcus pyrenoidosus</name>
    <dbReference type="NCBI Taxonomy" id="172671"/>
    <lineage>
        <taxon>Eukaryota</taxon>
        <taxon>Sar</taxon>
        <taxon>Stramenopiles</taxon>
        <taxon>Ochrophyta</taxon>
        <taxon>Pinguiophyceae</taxon>
        <taxon>Pinguiochrysidales</taxon>
        <taxon>Pinguiochrysidaceae</taxon>
        <taxon>Pinguiococcus</taxon>
    </lineage>
</organism>
<evidence type="ECO:0000256" key="4">
    <source>
        <dbReference type="ARBA" id="ARBA00023242"/>
    </source>
</evidence>
<dbReference type="InterPro" id="IPR044159">
    <property type="entry name" value="IQM"/>
</dbReference>
<protein>
    <submittedName>
        <fullName evidence="6">Uncharacterized protein</fullName>
    </submittedName>
</protein>
<sequence length="260" mass="29269">MIKEGIGNGVPEQTTITYLTTPEQRDIYRTTISNGRFYLVNLSLETRKLLDTKKYKTMWKVTGPGYAICVFREDEGIFVADHVTNRFHHSSLFAGAPVDFAGEFRVQNGRLTEINNKSGHYKPGKRETLKFLLHLQRNGVELSGVVFRFVSPEHPEGVEKDSKELLEDLMPRSPARKLSPRRADGDPAEGAAASPWTVQEEGSDVRECDVREPLGRSASGRKAAGSHFSFFRALSKRRSSAEKDSRLFTKDVIKTITHEL</sequence>
<evidence type="ECO:0000256" key="5">
    <source>
        <dbReference type="SAM" id="MobiDB-lite"/>
    </source>
</evidence>
<evidence type="ECO:0000256" key="1">
    <source>
        <dbReference type="ARBA" id="ARBA00004123"/>
    </source>
</evidence>
<dbReference type="PANTHER" id="PTHR31250:SF27">
    <property type="entry name" value="IQ DOMAIN-CONTAINING PROTEIN IQM5"/>
    <property type="match status" value="1"/>
</dbReference>
<name>A0A7R9UDL4_9STRA</name>
<dbReference type="GO" id="GO:0005737">
    <property type="term" value="C:cytoplasm"/>
    <property type="evidence" value="ECO:0007669"/>
    <property type="project" value="UniProtKB-SubCell"/>
</dbReference>
<keyword evidence="4" id="KW-0539">Nucleus</keyword>
<dbReference type="AlphaFoldDB" id="A0A7R9UDL4"/>
<evidence type="ECO:0000256" key="3">
    <source>
        <dbReference type="ARBA" id="ARBA00022490"/>
    </source>
</evidence>
<comment type="subcellular location">
    <subcellularLocation>
        <location evidence="2">Cytoplasm</location>
    </subcellularLocation>
    <subcellularLocation>
        <location evidence="1">Nucleus</location>
    </subcellularLocation>
</comment>
<dbReference type="PANTHER" id="PTHR31250">
    <property type="entry name" value="IQ DOMAIN-CONTAINING PROTEIN IQM3"/>
    <property type="match status" value="1"/>
</dbReference>
<feature type="region of interest" description="Disordered" evidence="5">
    <location>
        <begin position="170"/>
        <end position="206"/>
    </location>
</feature>
<proteinExistence type="predicted"/>